<comment type="caution">
    <text evidence="7">The sequence shown here is derived from an EMBL/GenBank/DDBJ whole genome shotgun (WGS) entry which is preliminary data.</text>
</comment>
<sequence length="397" mass="43819">MFSLKNKLDINLKDALENKLYKNYRVLIYCKSLQDKIEKKLKIYRCDVIRSIPSVGCICANVSPNVIERLIEYPEIKYICFDNYALLCGSSVLSANGVKFENKSKLTGKDVCIGIVDSGVYPHPDLKSPSNKILNFLDLINNLKYPYDDNGHGTFISGIIASSGYSSNGMYKGIAEGSKIYMIKAFNSAGRGFISDILFAIDTLIEESNTYNIKIICLPFELLDYNKFYLSLFSKLFEKAVENNLVIVVPSGHNTNTENSMRGIALLKNCITVAGIDTSGVKKPYLNSSAGSGSKLEKPDLSAACVNICSLNSDTSYISERDGQKLYPRIIDNPYTTYTGTSCAAAYISGVCALLYEKNPNLTYKDIVSLLKMSSTFLNIPKSIQGSGIINIKKLLS</sequence>
<dbReference type="InterPro" id="IPR036852">
    <property type="entry name" value="Peptidase_S8/S53_dom_sf"/>
</dbReference>
<dbReference type="AlphaFoldDB" id="A0A151AMT8"/>
<feature type="active site" description="Charge relay system" evidence="5">
    <location>
        <position position="342"/>
    </location>
</feature>
<evidence type="ECO:0000313" key="7">
    <source>
        <dbReference type="EMBL" id="KYH28717.1"/>
    </source>
</evidence>
<dbReference type="Gene3D" id="3.40.50.200">
    <property type="entry name" value="Peptidase S8/S53 domain"/>
    <property type="match status" value="1"/>
</dbReference>
<keyword evidence="3 5" id="KW-0378">Hydrolase</keyword>
<keyword evidence="2 5" id="KW-0645">Protease</keyword>
<dbReference type="PRINTS" id="PR00723">
    <property type="entry name" value="SUBTILISIN"/>
</dbReference>
<name>A0A151AMT8_9CLOT</name>
<gene>
    <name evidence="7" type="primary">aprX</name>
    <name evidence="7" type="ORF">CLCOL_17300</name>
</gene>
<evidence type="ECO:0000256" key="3">
    <source>
        <dbReference type="ARBA" id="ARBA00022801"/>
    </source>
</evidence>
<dbReference type="EC" id="3.4.21.-" evidence="7"/>
<evidence type="ECO:0000259" key="6">
    <source>
        <dbReference type="Pfam" id="PF00082"/>
    </source>
</evidence>
<evidence type="ECO:0000256" key="2">
    <source>
        <dbReference type="ARBA" id="ARBA00022670"/>
    </source>
</evidence>
<protein>
    <submittedName>
        <fullName evidence="7">Serine protease AprX</fullName>
        <ecNumber evidence="7">3.4.21.-</ecNumber>
    </submittedName>
</protein>
<dbReference type="PROSITE" id="PS00137">
    <property type="entry name" value="SUBTILASE_HIS"/>
    <property type="match status" value="1"/>
</dbReference>
<evidence type="ECO:0000256" key="1">
    <source>
        <dbReference type="ARBA" id="ARBA00011073"/>
    </source>
</evidence>
<dbReference type="InterPro" id="IPR022398">
    <property type="entry name" value="Peptidase_S8_His-AS"/>
</dbReference>
<proteinExistence type="inferred from homology"/>
<organism evidence="7 8">
    <name type="scientific">Clostridium colicanis DSM 13634</name>
    <dbReference type="NCBI Taxonomy" id="1121305"/>
    <lineage>
        <taxon>Bacteria</taxon>
        <taxon>Bacillati</taxon>
        <taxon>Bacillota</taxon>
        <taxon>Clostridia</taxon>
        <taxon>Eubacteriales</taxon>
        <taxon>Clostridiaceae</taxon>
        <taxon>Clostridium</taxon>
    </lineage>
</organism>
<dbReference type="Proteomes" id="UP000075374">
    <property type="component" value="Unassembled WGS sequence"/>
</dbReference>
<evidence type="ECO:0000256" key="4">
    <source>
        <dbReference type="ARBA" id="ARBA00022825"/>
    </source>
</evidence>
<dbReference type="PROSITE" id="PS51892">
    <property type="entry name" value="SUBTILASE"/>
    <property type="match status" value="1"/>
</dbReference>
<dbReference type="PANTHER" id="PTHR43806">
    <property type="entry name" value="PEPTIDASE S8"/>
    <property type="match status" value="1"/>
</dbReference>
<dbReference type="STRING" id="1121305.CLCOL_17300"/>
<dbReference type="PROSITE" id="PS00136">
    <property type="entry name" value="SUBTILASE_ASP"/>
    <property type="match status" value="1"/>
</dbReference>
<dbReference type="InterPro" id="IPR050131">
    <property type="entry name" value="Peptidase_S8_subtilisin-like"/>
</dbReference>
<dbReference type="PATRIC" id="fig|1121305.3.peg.1735"/>
<comment type="similarity">
    <text evidence="1 5">Belongs to the peptidase S8 family.</text>
</comment>
<dbReference type="Pfam" id="PF00082">
    <property type="entry name" value="Peptidase_S8"/>
    <property type="match status" value="1"/>
</dbReference>
<feature type="domain" description="Peptidase S8/S53" evidence="6">
    <location>
        <begin position="108"/>
        <end position="388"/>
    </location>
</feature>
<keyword evidence="8" id="KW-1185">Reference proteome</keyword>
<dbReference type="InterPro" id="IPR000209">
    <property type="entry name" value="Peptidase_S8/S53_dom"/>
</dbReference>
<dbReference type="InterPro" id="IPR015500">
    <property type="entry name" value="Peptidase_S8_subtilisin-rel"/>
</dbReference>
<feature type="active site" description="Charge relay system" evidence="5">
    <location>
        <position position="152"/>
    </location>
</feature>
<evidence type="ECO:0000256" key="5">
    <source>
        <dbReference type="PROSITE-ProRule" id="PRU01240"/>
    </source>
</evidence>
<dbReference type="InterPro" id="IPR023827">
    <property type="entry name" value="Peptidase_S8_Asp-AS"/>
</dbReference>
<dbReference type="SUPFAM" id="SSF52743">
    <property type="entry name" value="Subtilisin-like"/>
    <property type="match status" value="1"/>
</dbReference>
<dbReference type="EMBL" id="LTBB01000008">
    <property type="protein sequence ID" value="KYH28717.1"/>
    <property type="molecule type" value="Genomic_DNA"/>
</dbReference>
<dbReference type="GO" id="GO:0006508">
    <property type="term" value="P:proteolysis"/>
    <property type="evidence" value="ECO:0007669"/>
    <property type="project" value="UniProtKB-KW"/>
</dbReference>
<evidence type="ECO:0000313" key="8">
    <source>
        <dbReference type="Proteomes" id="UP000075374"/>
    </source>
</evidence>
<dbReference type="RefSeq" id="WP_061858565.1">
    <property type="nucleotide sequence ID" value="NZ_LTBB01000008.1"/>
</dbReference>
<reference evidence="7 8" key="1">
    <citation type="submission" date="2016-02" db="EMBL/GenBank/DDBJ databases">
        <title>Genome sequence of Clostridium colicanis DSM 13634.</title>
        <authorList>
            <person name="Poehlein A."/>
            <person name="Daniel R."/>
        </authorList>
    </citation>
    <scope>NUCLEOTIDE SEQUENCE [LARGE SCALE GENOMIC DNA]</scope>
    <source>
        <strain evidence="7 8">DSM 13634</strain>
    </source>
</reference>
<feature type="active site" description="Charge relay system" evidence="5">
    <location>
        <position position="117"/>
    </location>
</feature>
<dbReference type="PANTHER" id="PTHR43806:SF65">
    <property type="entry name" value="SERINE PROTEASE APRX"/>
    <property type="match status" value="1"/>
</dbReference>
<keyword evidence="4 5" id="KW-0720">Serine protease</keyword>
<accession>A0A151AMT8</accession>
<dbReference type="GO" id="GO:0004252">
    <property type="term" value="F:serine-type endopeptidase activity"/>
    <property type="evidence" value="ECO:0007669"/>
    <property type="project" value="UniProtKB-UniRule"/>
</dbReference>